<name>A0A6M9PIS1_9BURK</name>
<dbReference type="SUPFAM" id="SSF53448">
    <property type="entry name" value="Nucleotide-diphospho-sugar transferases"/>
    <property type="match status" value="1"/>
</dbReference>
<feature type="domain" description="Glycosyltransferase 2-like" evidence="1">
    <location>
        <begin position="4"/>
        <end position="114"/>
    </location>
</feature>
<sequence length="401" mass="46621">MKFSVLLPTRNRLEYLRYAIETVLRQDYQNWEIIVSDNCSEDDIAGYIASLNDPRIYYIRTDTFVPVTDNWNNALRLSTGEYVIMLGDDDGLLPNYFSRMMDAMELFPDPDFVYVSAYFFAYPGVMPDSPNGFLRRDINKLLGGNKPYILDSSIARKIVDGYLNFSMPVASNMQFSLISRRKINELSIDGDFFKSPYPDFYATPMLFLKSSKILIYPSPMVIIGITPKSYGFFHFNNRPNEGVQFLKNTLKEGHSPKILNILLPGTSYNDSWMLSNETLFLNHIKALNEEPNYSRYRFLQIVHCYKRFYYDQTLPLKEIVSLKSLMTVQERYLYGTSMATLFTLLRIVPINLAKKIITLLRQLIGQHSIKDRLDSKIRFENLIGVYNHLSYQQDLDACQDE</sequence>
<dbReference type="RefSeq" id="WP_173959622.1">
    <property type="nucleotide sequence ID" value="NZ_CBCSCC010000006.1"/>
</dbReference>
<dbReference type="Gene3D" id="3.90.550.10">
    <property type="entry name" value="Spore Coat Polysaccharide Biosynthesis Protein SpsA, Chain A"/>
    <property type="match status" value="1"/>
</dbReference>
<dbReference type="AlphaFoldDB" id="A0A6M9PIS1"/>
<dbReference type="KEGG" id="pard:DN92_01665"/>
<dbReference type="Proteomes" id="UP000501090">
    <property type="component" value="Chromosome"/>
</dbReference>
<organism evidence="2 3">
    <name type="scientific">Polynucleobacter arcticus</name>
    <dbReference type="NCBI Taxonomy" id="1743165"/>
    <lineage>
        <taxon>Bacteria</taxon>
        <taxon>Pseudomonadati</taxon>
        <taxon>Pseudomonadota</taxon>
        <taxon>Betaproteobacteria</taxon>
        <taxon>Burkholderiales</taxon>
        <taxon>Burkholderiaceae</taxon>
        <taxon>Polynucleobacter</taxon>
    </lineage>
</organism>
<dbReference type="GO" id="GO:0016758">
    <property type="term" value="F:hexosyltransferase activity"/>
    <property type="evidence" value="ECO:0007669"/>
    <property type="project" value="UniProtKB-ARBA"/>
</dbReference>
<dbReference type="PANTHER" id="PTHR22916:SF3">
    <property type="entry name" value="UDP-GLCNAC:BETAGAL BETA-1,3-N-ACETYLGLUCOSAMINYLTRANSFERASE-LIKE PROTEIN 1"/>
    <property type="match status" value="1"/>
</dbReference>
<dbReference type="InterPro" id="IPR029044">
    <property type="entry name" value="Nucleotide-diphossugar_trans"/>
</dbReference>
<gene>
    <name evidence="2" type="ORF">DN92_01665</name>
</gene>
<evidence type="ECO:0000313" key="3">
    <source>
        <dbReference type="Proteomes" id="UP000501090"/>
    </source>
</evidence>
<dbReference type="PANTHER" id="PTHR22916">
    <property type="entry name" value="GLYCOSYLTRANSFERASE"/>
    <property type="match status" value="1"/>
</dbReference>
<proteinExistence type="predicted"/>
<dbReference type="InterPro" id="IPR001173">
    <property type="entry name" value="Glyco_trans_2-like"/>
</dbReference>
<dbReference type="Pfam" id="PF00535">
    <property type="entry name" value="Glycos_transf_2"/>
    <property type="match status" value="1"/>
</dbReference>
<reference evidence="2 3" key="1">
    <citation type="submission" date="2018-04" db="EMBL/GenBank/DDBJ databases">
        <title>Polynucleobacter sp. UK-Long2-W17 genome.</title>
        <authorList>
            <person name="Hahn M.W."/>
        </authorList>
    </citation>
    <scope>NUCLEOTIDE SEQUENCE [LARGE SCALE GENOMIC DNA]</scope>
    <source>
        <strain evidence="2 3">UK-Long2-W17</strain>
    </source>
</reference>
<dbReference type="CDD" id="cd00761">
    <property type="entry name" value="Glyco_tranf_GTA_type"/>
    <property type="match status" value="1"/>
</dbReference>
<accession>A0A6M9PIS1</accession>
<dbReference type="EMBL" id="CP028940">
    <property type="protein sequence ID" value="QKM59852.1"/>
    <property type="molecule type" value="Genomic_DNA"/>
</dbReference>
<evidence type="ECO:0000313" key="2">
    <source>
        <dbReference type="EMBL" id="QKM59852.1"/>
    </source>
</evidence>
<evidence type="ECO:0000259" key="1">
    <source>
        <dbReference type="Pfam" id="PF00535"/>
    </source>
</evidence>
<protein>
    <recommendedName>
        <fullName evidence="1">Glycosyltransferase 2-like domain-containing protein</fullName>
    </recommendedName>
</protein>
<keyword evidence="3" id="KW-1185">Reference proteome</keyword>